<evidence type="ECO:0000313" key="1">
    <source>
        <dbReference type="EMBL" id="KAJ0199749.1"/>
    </source>
</evidence>
<protein>
    <submittedName>
        <fullName evidence="1">Uncharacterized protein</fullName>
    </submittedName>
</protein>
<organism evidence="1 2">
    <name type="scientific">Lactuca sativa</name>
    <name type="common">Garden lettuce</name>
    <dbReference type="NCBI Taxonomy" id="4236"/>
    <lineage>
        <taxon>Eukaryota</taxon>
        <taxon>Viridiplantae</taxon>
        <taxon>Streptophyta</taxon>
        <taxon>Embryophyta</taxon>
        <taxon>Tracheophyta</taxon>
        <taxon>Spermatophyta</taxon>
        <taxon>Magnoliopsida</taxon>
        <taxon>eudicotyledons</taxon>
        <taxon>Gunneridae</taxon>
        <taxon>Pentapetalae</taxon>
        <taxon>asterids</taxon>
        <taxon>campanulids</taxon>
        <taxon>Asterales</taxon>
        <taxon>Asteraceae</taxon>
        <taxon>Cichorioideae</taxon>
        <taxon>Cichorieae</taxon>
        <taxon>Lactucinae</taxon>
        <taxon>Lactuca</taxon>
    </lineage>
</organism>
<keyword evidence="2" id="KW-1185">Reference proteome</keyword>
<proteinExistence type="predicted"/>
<accession>A0A9R1X5U9</accession>
<dbReference type="EMBL" id="NBSK02000006">
    <property type="protein sequence ID" value="KAJ0199749.1"/>
    <property type="molecule type" value="Genomic_DNA"/>
</dbReference>
<name>A0A9R1X5U9_LACSA</name>
<reference evidence="1 2" key="1">
    <citation type="journal article" date="2017" name="Nat. Commun.">
        <title>Genome assembly with in vitro proximity ligation data and whole-genome triplication in lettuce.</title>
        <authorList>
            <person name="Reyes-Chin-Wo S."/>
            <person name="Wang Z."/>
            <person name="Yang X."/>
            <person name="Kozik A."/>
            <person name="Arikit S."/>
            <person name="Song C."/>
            <person name="Xia L."/>
            <person name="Froenicke L."/>
            <person name="Lavelle D.O."/>
            <person name="Truco M.J."/>
            <person name="Xia R."/>
            <person name="Zhu S."/>
            <person name="Xu C."/>
            <person name="Xu H."/>
            <person name="Xu X."/>
            <person name="Cox K."/>
            <person name="Korf I."/>
            <person name="Meyers B.C."/>
            <person name="Michelmore R.W."/>
        </authorList>
    </citation>
    <scope>NUCLEOTIDE SEQUENCE [LARGE SCALE GENOMIC DNA]</scope>
    <source>
        <strain evidence="2">cv. Salinas</strain>
        <tissue evidence="1">Seedlings</tissue>
    </source>
</reference>
<sequence length="86" mass="9087">MSGPVPEGSSGPIGVPYGEPAFVSGWSLRSNSCLSVRSIALDFTRHALPPATIDDMDSMSNVVLAHNHACTAAQAMTYLVARSRRV</sequence>
<evidence type="ECO:0000313" key="2">
    <source>
        <dbReference type="Proteomes" id="UP000235145"/>
    </source>
</evidence>
<comment type="caution">
    <text evidence="1">The sequence shown here is derived from an EMBL/GenBank/DDBJ whole genome shotgun (WGS) entry which is preliminary data.</text>
</comment>
<dbReference type="AlphaFoldDB" id="A0A9R1X5U9"/>
<dbReference type="Proteomes" id="UP000235145">
    <property type="component" value="Unassembled WGS sequence"/>
</dbReference>
<gene>
    <name evidence="1" type="ORF">LSAT_V11C600329620</name>
</gene>